<proteinExistence type="predicted"/>
<evidence type="ECO:0000313" key="1">
    <source>
        <dbReference type="EMBL" id="KAK1691679.1"/>
    </source>
</evidence>
<reference evidence="1" key="1">
    <citation type="submission" date="2021-06" db="EMBL/GenBank/DDBJ databases">
        <title>Comparative genomics, transcriptomics and evolutionary studies reveal genomic signatures of adaptation to plant cell wall in hemibiotrophic fungi.</title>
        <authorList>
            <consortium name="DOE Joint Genome Institute"/>
            <person name="Baroncelli R."/>
            <person name="Diaz J.F."/>
            <person name="Benocci T."/>
            <person name="Peng M."/>
            <person name="Battaglia E."/>
            <person name="Haridas S."/>
            <person name="Andreopoulos W."/>
            <person name="Labutti K."/>
            <person name="Pangilinan J."/>
            <person name="Floch G.L."/>
            <person name="Makela M.R."/>
            <person name="Henrissat B."/>
            <person name="Grigoriev I.V."/>
            <person name="Crouch J.A."/>
            <person name="De Vries R.P."/>
            <person name="Sukno S.A."/>
            <person name="Thon M.R."/>
        </authorList>
    </citation>
    <scope>NUCLEOTIDE SEQUENCE</scope>
    <source>
        <strain evidence="1">CBS 193.32</strain>
    </source>
</reference>
<sequence>MQPFANCFPFALVQPARSMAIKYTYRVCFKGSQLEGSQLIGSIRHISSMKIRKLERIFNMRNKVVICKPRLHKTFNQTLSILHGDTYSISSKVSVFQSSLSVILIARFENAPYLNCRKCVLKYFSLKSSFSYTPFQDVGEYHACPKTIYTLEDLLPKLGRTVKMMPSSRDAVILRLGKYVIIGASHSLDHDNYTSPVYSHGQYWEEVSNDFGINLLPSNPRKVSKRIKRCEKLQFEASLPSTQCPHSHVQVLAISILGERRIRIVASRNLAAPSGVPSRTAP</sequence>
<keyword evidence="2" id="KW-1185">Reference proteome</keyword>
<gene>
    <name evidence="1" type="ORF">BDP55DRAFT_627297</name>
</gene>
<dbReference type="GeneID" id="85456266"/>
<evidence type="ECO:0000313" key="2">
    <source>
        <dbReference type="Proteomes" id="UP001224890"/>
    </source>
</evidence>
<protein>
    <submittedName>
        <fullName evidence="1">Uncharacterized protein</fullName>
    </submittedName>
</protein>
<dbReference type="AlphaFoldDB" id="A0AAJ0AWL7"/>
<comment type="caution">
    <text evidence="1">The sequence shown here is derived from an EMBL/GenBank/DDBJ whole genome shotgun (WGS) entry which is preliminary data.</text>
</comment>
<organism evidence="1 2">
    <name type="scientific">Colletotrichum godetiae</name>
    <dbReference type="NCBI Taxonomy" id="1209918"/>
    <lineage>
        <taxon>Eukaryota</taxon>
        <taxon>Fungi</taxon>
        <taxon>Dikarya</taxon>
        <taxon>Ascomycota</taxon>
        <taxon>Pezizomycotina</taxon>
        <taxon>Sordariomycetes</taxon>
        <taxon>Hypocreomycetidae</taxon>
        <taxon>Glomerellales</taxon>
        <taxon>Glomerellaceae</taxon>
        <taxon>Colletotrichum</taxon>
        <taxon>Colletotrichum acutatum species complex</taxon>
    </lineage>
</organism>
<name>A0AAJ0AWL7_9PEZI</name>
<dbReference type="Proteomes" id="UP001224890">
    <property type="component" value="Unassembled WGS sequence"/>
</dbReference>
<accession>A0AAJ0AWL7</accession>
<dbReference type="RefSeq" id="XP_060435374.1">
    <property type="nucleotide sequence ID" value="XM_060571740.1"/>
</dbReference>
<dbReference type="EMBL" id="JAHMHR010000004">
    <property type="protein sequence ID" value="KAK1691679.1"/>
    <property type="molecule type" value="Genomic_DNA"/>
</dbReference>